<evidence type="ECO:0000313" key="2">
    <source>
        <dbReference type="Proteomes" id="UP000052013"/>
    </source>
</evidence>
<dbReference type="STRING" id="1423739.FC85_GL002578"/>
<sequence length="101" mass="11558">MEVIKMAQKIPTYENPKVIKAKKEAQKVIQEIDDGKITREKAELDAVNSVLEELGQPKVTNLSDKKSVGWRKRSKRIQRKIAIQDFLNVITFGLYQGKGPY</sequence>
<organism evidence="1 2">
    <name type="scientific">Lentilactobacillus diolivorans DSM 14421</name>
    <dbReference type="NCBI Taxonomy" id="1423739"/>
    <lineage>
        <taxon>Bacteria</taxon>
        <taxon>Bacillati</taxon>
        <taxon>Bacillota</taxon>
        <taxon>Bacilli</taxon>
        <taxon>Lactobacillales</taxon>
        <taxon>Lactobacillaceae</taxon>
        <taxon>Lentilactobacillus</taxon>
    </lineage>
</organism>
<accession>A0A0R1SM02</accession>
<dbReference type="AlphaFoldDB" id="A0A0R1SM02"/>
<evidence type="ECO:0000313" key="1">
    <source>
        <dbReference type="EMBL" id="KRL67722.1"/>
    </source>
</evidence>
<gene>
    <name evidence="1" type="ORF">FC85_GL002578</name>
</gene>
<comment type="caution">
    <text evidence="1">The sequence shown here is derived from an EMBL/GenBank/DDBJ whole genome shotgun (WGS) entry which is preliminary data.</text>
</comment>
<protein>
    <submittedName>
        <fullName evidence="1">Uncharacterized protein</fullName>
    </submittedName>
</protein>
<dbReference type="EMBL" id="AZEY01000029">
    <property type="protein sequence ID" value="KRL67722.1"/>
    <property type="molecule type" value="Genomic_DNA"/>
</dbReference>
<name>A0A0R1SM02_9LACO</name>
<proteinExistence type="predicted"/>
<reference evidence="1 2" key="1">
    <citation type="journal article" date="2015" name="Genome Announc.">
        <title>Expanding the biotechnology potential of lactobacilli through comparative genomics of 213 strains and associated genera.</title>
        <authorList>
            <person name="Sun Z."/>
            <person name="Harris H.M."/>
            <person name="McCann A."/>
            <person name="Guo C."/>
            <person name="Argimon S."/>
            <person name="Zhang W."/>
            <person name="Yang X."/>
            <person name="Jeffery I.B."/>
            <person name="Cooney J.C."/>
            <person name="Kagawa T.F."/>
            <person name="Liu W."/>
            <person name="Song Y."/>
            <person name="Salvetti E."/>
            <person name="Wrobel A."/>
            <person name="Rasinkangas P."/>
            <person name="Parkhill J."/>
            <person name="Rea M.C."/>
            <person name="O'Sullivan O."/>
            <person name="Ritari J."/>
            <person name="Douillard F.P."/>
            <person name="Paul Ross R."/>
            <person name="Yang R."/>
            <person name="Briner A.E."/>
            <person name="Felis G.E."/>
            <person name="de Vos W.M."/>
            <person name="Barrangou R."/>
            <person name="Klaenhammer T.R."/>
            <person name="Caufield P.W."/>
            <person name="Cui Y."/>
            <person name="Zhang H."/>
            <person name="O'Toole P.W."/>
        </authorList>
    </citation>
    <scope>NUCLEOTIDE SEQUENCE [LARGE SCALE GENOMIC DNA]</scope>
    <source>
        <strain evidence="1 2">DSM 14421</strain>
    </source>
</reference>
<dbReference type="Proteomes" id="UP000052013">
    <property type="component" value="Unassembled WGS sequence"/>
</dbReference>